<keyword evidence="4" id="KW-0560">Oxidoreductase</keyword>
<dbReference type="GO" id="GO:0004497">
    <property type="term" value="F:monooxygenase activity"/>
    <property type="evidence" value="ECO:0007669"/>
    <property type="project" value="UniProtKB-KW"/>
</dbReference>
<protein>
    <submittedName>
        <fullName evidence="7">FAD-dependent monooxygenase</fullName>
    </submittedName>
</protein>
<dbReference type="PRINTS" id="PR00420">
    <property type="entry name" value="RNGMNOXGNASE"/>
</dbReference>
<keyword evidence="8" id="KW-1185">Reference proteome</keyword>
<dbReference type="PANTHER" id="PTHR13789">
    <property type="entry name" value="MONOOXYGENASE"/>
    <property type="match status" value="1"/>
</dbReference>
<dbReference type="EMBL" id="JAMXQS010000006">
    <property type="protein sequence ID" value="MCO6050805.1"/>
    <property type="molecule type" value="Genomic_DNA"/>
</dbReference>
<keyword evidence="5 7" id="KW-0503">Monooxygenase</keyword>
<evidence type="ECO:0000256" key="1">
    <source>
        <dbReference type="ARBA" id="ARBA00001974"/>
    </source>
</evidence>
<name>A0ABT1C7J7_9HYPH</name>
<dbReference type="InterPro" id="IPR036188">
    <property type="entry name" value="FAD/NAD-bd_sf"/>
</dbReference>
<evidence type="ECO:0000256" key="5">
    <source>
        <dbReference type="ARBA" id="ARBA00023033"/>
    </source>
</evidence>
<evidence type="ECO:0000313" key="8">
    <source>
        <dbReference type="Proteomes" id="UP001205906"/>
    </source>
</evidence>
<dbReference type="SUPFAM" id="SSF54373">
    <property type="entry name" value="FAD-linked reductases, C-terminal domain"/>
    <property type="match status" value="1"/>
</dbReference>
<keyword evidence="2" id="KW-0285">Flavoprotein</keyword>
<dbReference type="Proteomes" id="UP001205906">
    <property type="component" value="Unassembled WGS sequence"/>
</dbReference>
<evidence type="ECO:0000256" key="2">
    <source>
        <dbReference type="ARBA" id="ARBA00022630"/>
    </source>
</evidence>
<comment type="cofactor">
    <cofactor evidence="1">
        <name>FAD</name>
        <dbReference type="ChEBI" id="CHEBI:57692"/>
    </cofactor>
</comment>
<dbReference type="PANTHER" id="PTHR13789:SF318">
    <property type="entry name" value="GERANYLGERANYL DIPHOSPHATE REDUCTASE"/>
    <property type="match status" value="1"/>
</dbReference>
<comment type="caution">
    <text evidence="7">The sequence shown here is derived from an EMBL/GenBank/DDBJ whole genome shotgun (WGS) entry which is preliminary data.</text>
</comment>
<reference evidence="7 8" key="1">
    <citation type="submission" date="2022-06" db="EMBL/GenBank/DDBJ databases">
        <title>Mesorhizobium sp. strain RP14 Genome sequencing and assembly.</title>
        <authorList>
            <person name="Kim I."/>
        </authorList>
    </citation>
    <scope>NUCLEOTIDE SEQUENCE [LARGE SCALE GENOMIC DNA]</scope>
    <source>
        <strain evidence="8">RP14(2022)</strain>
    </source>
</reference>
<dbReference type="RefSeq" id="WP_252819747.1">
    <property type="nucleotide sequence ID" value="NZ_JAMXQS010000006.1"/>
</dbReference>
<proteinExistence type="predicted"/>
<dbReference type="InterPro" id="IPR002938">
    <property type="entry name" value="FAD-bd"/>
</dbReference>
<accession>A0ABT1C7J7</accession>
<dbReference type="Pfam" id="PF01494">
    <property type="entry name" value="FAD_binding_3"/>
    <property type="match status" value="1"/>
</dbReference>
<evidence type="ECO:0000313" key="7">
    <source>
        <dbReference type="EMBL" id="MCO6050805.1"/>
    </source>
</evidence>
<evidence type="ECO:0000256" key="3">
    <source>
        <dbReference type="ARBA" id="ARBA00022827"/>
    </source>
</evidence>
<dbReference type="Gene3D" id="3.50.50.60">
    <property type="entry name" value="FAD/NAD(P)-binding domain"/>
    <property type="match status" value="1"/>
</dbReference>
<evidence type="ECO:0000256" key="4">
    <source>
        <dbReference type="ARBA" id="ARBA00023002"/>
    </source>
</evidence>
<keyword evidence="3" id="KW-0274">FAD</keyword>
<evidence type="ECO:0000259" key="6">
    <source>
        <dbReference type="Pfam" id="PF01494"/>
    </source>
</evidence>
<gene>
    <name evidence="7" type="ORF">NGM99_13550</name>
</gene>
<dbReference type="SUPFAM" id="SSF51905">
    <property type="entry name" value="FAD/NAD(P)-binding domain"/>
    <property type="match status" value="1"/>
</dbReference>
<sequence length="387" mass="41400">MTEPVLIVGAGIAGLTAALALAKRGISVRIFEQAERLEEAGAGLQLSPNATRILIELGLGEALKAVASQPERVALIDARSSRELATVRLGQWAEARWGAPYYVLHRADLQRVLLEAVASEPRIALTLGTRIESVIRDSAGLSVVTDGQPVGASFLIGADGVRSRLRRLGGGREAQPSGFTAWRATFSPDQLSGLPASDDHVTAFVHPRVHCIAYPVRGGQQFNLAGFSSTRGECGGERDFRAFADSFAGALPALAQLAAQRARWSAWDVKLVRPIDWGAGASLALIGDAAHATTPFAAQGAAMAIEDAATLAMALASHSPRLRALDEWRRVRTARVNAVIKRGRLNRLAWHAAGPVAWVRDRVLARRTPEALAADLDWLYGWRIGDS</sequence>
<dbReference type="InterPro" id="IPR050493">
    <property type="entry name" value="FAD-dep_Monooxygenase_BioMet"/>
</dbReference>
<organism evidence="7 8">
    <name type="scientific">Mesorhizobium liriopis</name>
    <dbReference type="NCBI Taxonomy" id="2953882"/>
    <lineage>
        <taxon>Bacteria</taxon>
        <taxon>Pseudomonadati</taxon>
        <taxon>Pseudomonadota</taxon>
        <taxon>Alphaproteobacteria</taxon>
        <taxon>Hyphomicrobiales</taxon>
        <taxon>Phyllobacteriaceae</taxon>
        <taxon>Mesorhizobium</taxon>
    </lineage>
</organism>
<feature type="domain" description="FAD-binding" evidence="6">
    <location>
        <begin position="4"/>
        <end position="341"/>
    </location>
</feature>